<dbReference type="InterPro" id="IPR016037">
    <property type="entry name" value="DHQ_synth_AroB"/>
</dbReference>
<dbReference type="EMBL" id="DWWU01000029">
    <property type="protein sequence ID" value="HJC15494.1"/>
    <property type="molecule type" value="Genomic_DNA"/>
</dbReference>
<evidence type="ECO:0000256" key="11">
    <source>
        <dbReference type="ARBA" id="ARBA00022723"/>
    </source>
</evidence>
<keyword evidence="16 18" id="KW-0456">Lyase</keyword>
<dbReference type="InterPro" id="IPR050071">
    <property type="entry name" value="Dehydroquinate_synthase"/>
</dbReference>
<dbReference type="GO" id="GO:0003856">
    <property type="term" value="F:3-dehydroquinate synthase activity"/>
    <property type="evidence" value="ECO:0007669"/>
    <property type="project" value="UniProtKB-UniRule"/>
</dbReference>
<keyword evidence="10 18" id="KW-0028">Amino-acid biosynthesis</keyword>
<evidence type="ECO:0000259" key="20">
    <source>
        <dbReference type="Pfam" id="PF24621"/>
    </source>
</evidence>
<feature type="binding site" evidence="18">
    <location>
        <position position="248"/>
    </location>
    <ligand>
        <name>Zn(2+)</name>
        <dbReference type="ChEBI" id="CHEBI:29105"/>
    </ligand>
</feature>
<evidence type="ECO:0000256" key="2">
    <source>
        <dbReference type="ARBA" id="ARBA00001911"/>
    </source>
</evidence>
<dbReference type="Gene3D" id="3.40.50.1970">
    <property type="match status" value="1"/>
</dbReference>
<evidence type="ECO:0000256" key="1">
    <source>
        <dbReference type="ARBA" id="ARBA00001393"/>
    </source>
</evidence>
<dbReference type="Pfam" id="PF24621">
    <property type="entry name" value="DHQS_C"/>
    <property type="match status" value="1"/>
</dbReference>
<dbReference type="NCBIfam" id="TIGR01357">
    <property type="entry name" value="aroB"/>
    <property type="match status" value="1"/>
</dbReference>
<evidence type="ECO:0000313" key="22">
    <source>
        <dbReference type="Proteomes" id="UP000823849"/>
    </source>
</evidence>
<dbReference type="AlphaFoldDB" id="A0A9D2SN97"/>
<comment type="cofactor">
    <cofactor evidence="3">
        <name>Zn(2+)</name>
        <dbReference type="ChEBI" id="CHEBI:29105"/>
    </cofactor>
</comment>
<evidence type="ECO:0000256" key="13">
    <source>
        <dbReference type="ARBA" id="ARBA00022833"/>
    </source>
</evidence>
<evidence type="ECO:0000256" key="6">
    <source>
        <dbReference type="ARBA" id="ARBA00005412"/>
    </source>
</evidence>
<keyword evidence="13 18" id="KW-0862">Zinc</keyword>
<evidence type="ECO:0000256" key="5">
    <source>
        <dbReference type="ARBA" id="ARBA00004661"/>
    </source>
</evidence>
<feature type="binding site" evidence="18">
    <location>
        <begin position="130"/>
        <end position="131"/>
    </location>
    <ligand>
        <name>NAD(+)</name>
        <dbReference type="ChEBI" id="CHEBI:57540"/>
    </ligand>
</feature>
<dbReference type="GO" id="GO:0005737">
    <property type="term" value="C:cytoplasm"/>
    <property type="evidence" value="ECO:0007669"/>
    <property type="project" value="UniProtKB-SubCell"/>
</dbReference>
<comment type="caution">
    <text evidence="18">Lacks conserved residue(s) required for the propagation of feature annotation.</text>
</comment>
<evidence type="ECO:0000313" key="21">
    <source>
        <dbReference type="EMBL" id="HJC15494.1"/>
    </source>
</evidence>
<dbReference type="Pfam" id="PF01761">
    <property type="entry name" value="DHQ_synthase"/>
    <property type="match status" value="1"/>
</dbReference>
<dbReference type="GO" id="GO:0000166">
    <property type="term" value="F:nucleotide binding"/>
    <property type="evidence" value="ECO:0007669"/>
    <property type="project" value="UniProtKB-KW"/>
</dbReference>
<comment type="pathway">
    <text evidence="5 18">Metabolic intermediate biosynthesis; chorismate biosynthesis; chorismate from D-erythrose 4-phosphate and phosphoenolpyruvate: step 2/7.</text>
</comment>
<feature type="binding site" evidence="18">
    <location>
        <position position="152"/>
    </location>
    <ligand>
        <name>NAD(+)</name>
        <dbReference type="ChEBI" id="CHEBI:57540"/>
    </ligand>
</feature>
<comment type="catalytic activity">
    <reaction evidence="1 18">
        <text>7-phospho-2-dehydro-3-deoxy-D-arabino-heptonate = 3-dehydroquinate + phosphate</text>
        <dbReference type="Rhea" id="RHEA:21968"/>
        <dbReference type="ChEBI" id="CHEBI:32364"/>
        <dbReference type="ChEBI" id="CHEBI:43474"/>
        <dbReference type="ChEBI" id="CHEBI:58394"/>
        <dbReference type="EC" id="4.2.3.4"/>
    </reaction>
</comment>
<comment type="subcellular location">
    <subcellularLocation>
        <location evidence="4 18">Cytoplasm</location>
    </subcellularLocation>
</comment>
<evidence type="ECO:0000256" key="18">
    <source>
        <dbReference type="HAMAP-Rule" id="MF_00110"/>
    </source>
</evidence>
<evidence type="ECO:0000256" key="8">
    <source>
        <dbReference type="ARBA" id="ARBA00017684"/>
    </source>
</evidence>
<keyword evidence="14 18" id="KW-0520">NAD</keyword>
<protein>
    <recommendedName>
        <fullName evidence="8 18">3-dehydroquinate synthase</fullName>
        <shortName evidence="18">DHQS</shortName>
        <ecNumber evidence="7 18">4.2.3.4</ecNumber>
    </recommendedName>
</protein>
<keyword evidence="11 18" id="KW-0479">Metal-binding</keyword>
<keyword evidence="12 18" id="KW-0547">Nucleotide-binding</keyword>
<dbReference type="PANTHER" id="PTHR43622">
    <property type="entry name" value="3-DEHYDROQUINATE SYNTHASE"/>
    <property type="match status" value="1"/>
</dbReference>
<organism evidence="21 22">
    <name type="scientific">Candidatus Fusicatenibacter intestinigallinarum</name>
    <dbReference type="NCBI Taxonomy" id="2838598"/>
    <lineage>
        <taxon>Bacteria</taxon>
        <taxon>Bacillati</taxon>
        <taxon>Bacillota</taxon>
        <taxon>Clostridia</taxon>
        <taxon>Lachnospirales</taxon>
        <taxon>Lachnospiraceae</taxon>
        <taxon>Fusicatenibacter</taxon>
    </lineage>
</organism>
<dbReference type="FunFam" id="3.40.50.1970:FF:000007">
    <property type="entry name" value="Pentafunctional AROM polypeptide"/>
    <property type="match status" value="1"/>
</dbReference>
<feature type="binding site" evidence="18">
    <location>
        <position position="143"/>
    </location>
    <ligand>
        <name>NAD(+)</name>
        <dbReference type="ChEBI" id="CHEBI:57540"/>
    </ligand>
</feature>
<evidence type="ECO:0000256" key="10">
    <source>
        <dbReference type="ARBA" id="ARBA00022605"/>
    </source>
</evidence>
<evidence type="ECO:0000256" key="3">
    <source>
        <dbReference type="ARBA" id="ARBA00001947"/>
    </source>
</evidence>
<dbReference type="Gene3D" id="1.20.1090.10">
    <property type="entry name" value="Dehydroquinate synthase-like - alpha domain"/>
    <property type="match status" value="1"/>
</dbReference>
<gene>
    <name evidence="18 21" type="primary">aroB</name>
    <name evidence="21" type="ORF">H9705_06670</name>
</gene>
<reference evidence="21" key="2">
    <citation type="submission" date="2021-04" db="EMBL/GenBank/DDBJ databases">
        <authorList>
            <person name="Gilroy R."/>
        </authorList>
    </citation>
    <scope>NUCLEOTIDE SEQUENCE</scope>
    <source>
        <strain evidence="21">CHK185-5351</strain>
    </source>
</reference>
<name>A0A9D2SN97_9FIRM</name>
<feature type="domain" description="3-dehydroquinate synthase N-terminal" evidence="19">
    <location>
        <begin position="69"/>
        <end position="180"/>
    </location>
</feature>
<dbReference type="GO" id="GO:0046872">
    <property type="term" value="F:metal ion binding"/>
    <property type="evidence" value="ECO:0007669"/>
    <property type="project" value="UniProtKB-KW"/>
</dbReference>
<feature type="domain" description="3-dehydroquinate synthase C-terminal" evidence="20">
    <location>
        <begin position="182"/>
        <end position="324"/>
    </location>
</feature>
<evidence type="ECO:0000256" key="7">
    <source>
        <dbReference type="ARBA" id="ARBA00013031"/>
    </source>
</evidence>
<comment type="function">
    <text evidence="18">Catalyzes the conversion of 3-deoxy-D-arabino-heptulosonate 7-phosphate (DAHP) to dehydroquinate (DHQ).</text>
</comment>
<keyword evidence="15 18" id="KW-0057">Aromatic amino acid biosynthesis</keyword>
<keyword evidence="17 18" id="KW-0170">Cobalt</keyword>
<evidence type="ECO:0000256" key="4">
    <source>
        <dbReference type="ARBA" id="ARBA00004496"/>
    </source>
</evidence>
<comment type="caution">
    <text evidence="21">The sequence shown here is derived from an EMBL/GenBank/DDBJ whole genome shotgun (WGS) entry which is preliminary data.</text>
</comment>
<evidence type="ECO:0000256" key="14">
    <source>
        <dbReference type="ARBA" id="ARBA00023027"/>
    </source>
</evidence>
<comment type="similarity">
    <text evidence="6 18">Belongs to the sugar phosphate cyclases superfamily. Dehydroquinate synthase family.</text>
</comment>
<accession>A0A9D2SN97</accession>
<reference evidence="21" key="1">
    <citation type="journal article" date="2021" name="PeerJ">
        <title>Extensive microbial diversity within the chicken gut microbiome revealed by metagenomics and culture.</title>
        <authorList>
            <person name="Gilroy R."/>
            <person name="Ravi A."/>
            <person name="Getino M."/>
            <person name="Pursley I."/>
            <person name="Horton D.L."/>
            <person name="Alikhan N.F."/>
            <person name="Baker D."/>
            <person name="Gharbi K."/>
            <person name="Hall N."/>
            <person name="Watson M."/>
            <person name="Adriaenssens E.M."/>
            <person name="Foster-Nyarko E."/>
            <person name="Jarju S."/>
            <person name="Secka A."/>
            <person name="Antonio M."/>
            <person name="Oren A."/>
            <person name="Chaudhuri R.R."/>
            <person name="La Ragione R."/>
            <person name="Hildebrand F."/>
            <person name="Pallen M.J."/>
        </authorList>
    </citation>
    <scope>NUCLEOTIDE SEQUENCE</scope>
    <source>
        <strain evidence="21">CHK185-5351</strain>
    </source>
</reference>
<dbReference type="InterPro" id="IPR056179">
    <property type="entry name" value="DHQS_C"/>
</dbReference>
<evidence type="ECO:0000256" key="16">
    <source>
        <dbReference type="ARBA" id="ARBA00023239"/>
    </source>
</evidence>
<proteinExistence type="inferred from homology"/>
<dbReference type="InterPro" id="IPR030963">
    <property type="entry name" value="DHQ_synth_fam"/>
</dbReference>
<dbReference type="InterPro" id="IPR030960">
    <property type="entry name" value="DHQS/DOIS_N"/>
</dbReference>
<dbReference type="GO" id="GO:0008652">
    <property type="term" value="P:amino acid biosynthetic process"/>
    <property type="evidence" value="ECO:0007669"/>
    <property type="project" value="UniProtKB-KW"/>
</dbReference>
<sequence>MVKQERPEAAFSYEIVWKDSFSELGAEVKKLQLPSKKACIVTDSNVAELYLERVRQELEPLFEKVTVFLFPAGEENKNLLTVQQLYTHLIEEKFERKDILFALGGGVTGDLTGYGAATYLRGIDFIQIPTTLLAQVDSSIGGKTGVDFDQYKNMVGAFHHPRLVYMSMSVLKTLPDEQFACGMGEVLKTGLIRDEKFYDWTINHMSAIMERIPAVLAKMIQKCCDIKRMVVERDPKEQGERAVLNLGHTVGHAIEKLKEFQLGHGQCVALGTVAAAYISFRRGYLSAEEFYEIRDMNVGFDLPITFTGLDPEEILAATKSDKKMENGAIKFILLESPGHAIVDRTVTDQEILEAINFINGDRIDEE</sequence>
<dbReference type="EC" id="4.2.3.4" evidence="7 18"/>
<evidence type="ECO:0000256" key="17">
    <source>
        <dbReference type="ARBA" id="ARBA00023285"/>
    </source>
</evidence>
<dbReference type="GO" id="GO:0009423">
    <property type="term" value="P:chorismate biosynthetic process"/>
    <property type="evidence" value="ECO:0007669"/>
    <property type="project" value="UniProtKB-UniRule"/>
</dbReference>
<keyword evidence="9 18" id="KW-0963">Cytoplasm</keyword>
<evidence type="ECO:0000256" key="15">
    <source>
        <dbReference type="ARBA" id="ARBA00023141"/>
    </source>
</evidence>
<evidence type="ECO:0000256" key="12">
    <source>
        <dbReference type="ARBA" id="ARBA00022741"/>
    </source>
</evidence>
<dbReference type="SUPFAM" id="SSF56796">
    <property type="entry name" value="Dehydroquinate synthase-like"/>
    <property type="match status" value="1"/>
</dbReference>
<comment type="cofactor">
    <cofactor evidence="18">
        <name>Co(2+)</name>
        <dbReference type="ChEBI" id="CHEBI:48828"/>
    </cofactor>
    <cofactor evidence="18">
        <name>Zn(2+)</name>
        <dbReference type="ChEBI" id="CHEBI:29105"/>
    </cofactor>
    <text evidence="18">Binds 1 divalent metal cation per subunit. Can use either Co(2+) or Zn(2+).</text>
</comment>
<dbReference type="PIRSF" id="PIRSF001455">
    <property type="entry name" value="DHQ_synth"/>
    <property type="match status" value="1"/>
</dbReference>
<feature type="binding site" evidence="18">
    <location>
        <begin position="106"/>
        <end position="110"/>
    </location>
    <ligand>
        <name>NAD(+)</name>
        <dbReference type="ChEBI" id="CHEBI:57540"/>
    </ligand>
</feature>
<feature type="binding site" evidence="18">
    <location>
        <position position="264"/>
    </location>
    <ligand>
        <name>Zn(2+)</name>
        <dbReference type="ChEBI" id="CHEBI:29105"/>
    </ligand>
</feature>
<dbReference type="CDD" id="cd08195">
    <property type="entry name" value="DHQS"/>
    <property type="match status" value="1"/>
</dbReference>
<dbReference type="PANTHER" id="PTHR43622:SF7">
    <property type="entry name" value="3-DEHYDROQUINATE SYNTHASE, CHLOROPLASTIC"/>
    <property type="match status" value="1"/>
</dbReference>
<dbReference type="GO" id="GO:0009073">
    <property type="term" value="P:aromatic amino acid family biosynthetic process"/>
    <property type="evidence" value="ECO:0007669"/>
    <property type="project" value="UniProtKB-KW"/>
</dbReference>
<feature type="binding site" evidence="18">
    <location>
        <position position="185"/>
    </location>
    <ligand>
        <name>Zn(2+)</name>
        <dbReference type="ChEBI" id="CHEBI:29105"/>
    </ligand>
</feature>
<comment type="cofactor">
    <cofactor evidence="2 18">
        <name>NAD(+)</name>
        <dbReference type="ChEBI" id="CHEBI:57540"/>
    </cofactor>
</comment>
<dbReference type="HAMAP" id="MF_00110">
    <property type="entry name" value="DHQ_synthase"/>
    <property type="match status" value="1"/>
</dbReference>
<evidence type="ECO:0000259" key="19">
    <source>
        <dbReference type="Pfam" id="PF01761"/>
    </source>
</evidence>
<evidence type="ECO:0000256" key="9">
    <source>
        <dbReference type="ARBA" id="ARBA00022490"/>
    </source>
</evidence>
<dbReference type="Proteomes" id="UP000823849">
    <property type="component" value="Unassembled WGS sequence"/>
</dbReference>